<dbReference type="Proteomes" id="UP001638806">
    <property type="component" value="Unassembled WGS sequence"/>
</dbReference>
<evidence type="ECO:0000313" key="1">
    <source>
        <dbReference type="EMBL" id="KAL3961865.1"/>
    </source>
</evidence>
<protein>
    <submittedName>
        <fullName evidence="1">Uncharacterized protein</fullName>
    </submittedName>
</protein>
<evidence type="ECO:0000313" key="2">
    <source>
        <dbReference type="Proteomes" id="UP001638806"/>
    </source>
</evidence>
<organism evidence="1 2">
    <name type="scientific">Purpureocillium lilacinum</name>
    <name type="common">Paecilomyces lilacinus</name>
    <dbReference type="NCBI Taxonomy" id="33203"/>
    <lineage>
        <taxon>Eukaryota</taxon>
        <taxon>Fungi</taxon>
        <taxon>Dikarya</taxon>
        <taxon>Ascomycota</taxon>
        <taxon>Pezizomycotina</taxon>
        <taxon>Sordariomycetes</taxon>
        <taxon>Hypocreomycetidae</taxon>
        <taxon>Hypocreales</taxon>
        <taxon>Ophiocordycipitaceae</taxon>
        <taxon>Purpureocillium</taxon>
    </lineage>
</organism>
<reference evidence="1" key="1">
    <citation type="submission" date="2024-12" db="EMBL/GenBank/DDBJ databases">
        <title>Comparative genomics and development of molecular markers within Purpureocillium lilacinum and among Purpureocillium species.</title>
        <authorList>
            <person name="Yeh Z.-Y."/>
            <person name="Ni N.-T."/>
            <person name="Lo P.-H."/>
            <person name="Mushyakhwo K."/>
            <person name="Lin C.-F."/>
            <person name="Nai Y.-S."/>
        </authorList>
    </citation>
    <scope>NUCLEOTIDE SEQUENCE</scope>
    <source>
        <strain evidence="1">NCHU-NPUST-175</strain>
    </source>
</reference>
<keyword evidence="2" id="KW-1185">Reference proteome</keyword>
<gene>
    <name evidence="1" type="ORF">ACCO45_003388</name>
</gene>
<name>A0ACC4E2J9_PURLI</name>
<comment type="caution">
    <text evidence="1">The sequence shown here is derived from an EMBL/GenBank/DDBJ whole genome shotgun (WGS) entry which is preliminary data.</text>
</comment>
<accession>A0ACC4E2J9</accession>
<sequence>MVAAGPAQPRKRADARVVLQVDGHNNGTRLTGEIPRQFAAALWPRRHGLAGSLSQSLGVSLLVSFSQAQGVSVDTADLESSSAAAQIFAKDQLQGLQSGQHAACPNRVVPRGATQLKHATGLRPAAASPPRANAFHISPSAARRKADWSSYDGWARWA</sequence>
<proteinExistence type="predicted"/>
<dbReference type="EMBL" id="JBGNUJ010000003">
    <property type="protein sequence ID" value="KAL3961865.1"/>
    <property type="molecule type" value="Genomic_DNA"/>
</dbReference>